<keyword evidence="5" id="KW-1133">Transmembrane helix</keyword>
<evidence type="ECO:0000313" key="7">
    <source>
        <dbReference type="EMBL" id="QPG57700.1"/>
    </source>
</evidence>
<dbReference type="EMBL" id="CP045503">
    <property type="protein sequence ID" value="QPG57700.1"/>
    <property type="molecule type" value="Genomic_DNA"/>
</dbReference>
<dbReference type="CDD" id="cd00130">
    <property type="entry name" value="PAS"/>
    <property type="match status" value="1"/>
</dbReference>
<comment type="similarity">
    <text evidence="3">Belongs to the methyl-accepting chemotaxis (MCP) protein family.</text>
</comment>
<dbReference type="SUPFAM" id="SSF58104">
    <property type="entry name" value="Methyl-accepting chemotaxis protein (MCP) signaling domain"/>
    <property type="match status" value="1"/>
</dbReference>
<feature type="transmembrane region" description="Helical" evidence="5">
    <location>
        <begin position="147"/>
        <end position="167"/>
    </location>
</feature>
<evidence type="ECO:0000256" key="3">
    <source>
        <dbReference type="ARBA" id="ARBA00029447"/>
    </source>
</evidence>
<dbReference type="SMART" id="SM00283">
    <property type="entry name" value="MA"/>
    <property type="match status" value="1"/>
</dbReference>
<protein>
    <submittedName>
        <fullName evidence="7">Methyl-accepting chemotaxis protein</fullName>
    </submittedName>
</protein>
<evidence type="ECO:0000256" key="4">
    <source>
        <dbReference type="PROSITE-ProRule" id="PRU00284"/>
    </source>
</evidence>
<evidence type="ECO:0000256" key="5">
    <source>
        <dbReference type="SAM" id="Phobius"/>
    </source>
</evidence>
<dbReference type="Proteomes" id="UP000316416">
    <property type="component" value="Chromosome"/>
</dbReference>
<keyword evidence="5" id="KW-0812">Transmembrane</keyword>
<evidence type="ECO:0000313" key="8">
    <source>
        <dbReference type="Proteomes" id="UP000316416"/>
    </source>
</evidence>
<dbReference type="Pfam" id="PF00015">
    <property type="entry name" value="MCPsignal"/>
    <property type="match status" value="1"/>
</dbReference>
<keyword evidence="8" id="KW-1185">Reference proteome</keyword>
<dbReference type="InterPro" id="IPR004089">
    <property type="entry name" value="MCPsignal_dom"/>
</dbReference>
<dbReference type="CDD" id="cd11386">
    <property type="entry name" value="MCP_signal"/>
    <property type="match status" value="1"/>
</dbReference>
<dbReference type="RefSeq" id="WP_142870859.1">
    <property type="nucleotide sequence ID" value="NZ_CP045503.2"/>
</dbReference>
<keyword evidence="5" id="KW-0472">Membrane</keyword>
<comment type="subcellular location">
    <subcellularLocation>
        <location evidence="1">Membrane</location>
    </subcellularLocation>
</comment>
<gene>
    <name evidence="7" type="ORF">FM038_009770</name>
</gene>
<evidence type="ECO:0000256" key="2">
    <source>
        <dbReference type="ARBA" id="ARBA00023224"/>
    </source>
</evidence>
<dbReference type="NCBIfam" id="TIGR00229">
    <property type="entry name" value="sensory_box"/>
    <property type="match status" value="1"/>
</dbReference>
<dbReference type="PRINTS" id="PR00260">
    <property type="entry name" value="CHEMTRNSDUCR"/>
</dbReference>
<evidence type="ECO:0000259" key="6">
    <source>
        <dbReference type="PROSITE" id="PS50111"/>
    </source>
</evidence>
<dbReference type="SUPFAM" id="SSF55785">
    <property type="entry name" value="PYP-like sensor domain (PAS domain)"/>
    <property type="match status" value="1"/>
</dbReference>
<keyword evidence="2 4" id="KW-0807">Transducer</keyword>
<sequence length="526" mass="57817">MTEHRAVTQKERLLSEDCILLSTTDLNGKIKYANEDFLRLSDYSHEELHRQPHNTLRHPDMPKAAFKSMWQRIEQGKPWVGIVKNRSKNGDHYWVNAYVAPVFENGKIHEYQSVRRKATPDQIESATHIYQDLNANKQPKALKPARLGFSGRLFAWFFLTVILGVYLAGISPYLAIIAATIFGGIGLTVILAPFKALVTMATNIVDDPLATGVFSGRQDELGKLSFAIQFLVTETGGVVGRMADSAGSIQHQSKSLNETISSTRERADSQSVQTNQAATAIEEMSSSFSEVNQTIHLAAQEMVKSFESAQSGHERMVAVIDAINKLSDEVSNFSSVVLSIEQDSRDINEVLEVIRGIADQTNLLALNAAIEAARAGESGRGFAVVADEVRQLSSRTSDSTSQIESIVSKFRQSTQRATQTMESGLEKAAHSVALAKQADTAFNQLRISIGKINEMSDENAAAMSQQTSVASEISQSIQLINELAIESLSQTTDASERGEQVARLSAKTHNLSQQFWRQSVQRNDAV</sequence>
<feature type="domain" description="Methyl-accepting transducer" evidence="6">
    <location>
        <begin position="245"/>
        <end position="481"/>
    </location>
</feature>
<feature type="transmembrane region" description="Helical" evidence="5">
    <location>
        <begin position="173"/>
        <end position="194"/>
    </location>
</feature>
<dbReference type="PANTHER" id="PTHR32089:SF74">
    <property type="entry name" value="METHYL-ACCEPTING CHEMOTAXIS PROTEIN AER"/>
    <property type="match status" value="1"/>
</dbReference>
<name>A0ABX6V524_9GAMM</name>
<dbReference type="InterPro" id="IPR013655">
    <property type="entry name" value="PAS_fold_3"/>
</dbReference>
<dbReference type="InterPro" id="IPR000014">
    <property type="entry name" value="PAS"/>
</dbReference>
<accession>A0ABX6V524</accession>
<dbReference type="Gene3D" id="1.10.287.950">
    <property type="entry name" value="Methyl-accepting chemotaxis protein"/>
    <property type="match status" value="1"/>
</dbReference>
<dbReference type="InterPro" id="IPR004090">
    <property type="entry name" value="Chemotax_Me-accpt_rcpt"/>
</dbReference>
<reference evidence="7" key="1">
    <citation type="submission" date="2021-07" db="EMBL/GenBank/DDBJ databases">
        <title>Shewanella sp. YLB-07 whole genome sequence.</title>
        <authorList>
            <person name="Yu L."/>
        </authorList>
    </citation>
    <scope>NUCLEOTIDE SEQUENCE</scope>
    <source>
        <strain evidence="7">YLB-08</strain>
    </source>
</reference>
<organism evidence="7 8">
    <name type="scientific">Shewanella eurypsychrophilus</name>
    <dbReference type="NCBI Taxonomy" id="2593656"/>
    <lineage>
        <taxon>Bacteria</taxon>
        <taxon>Pseudomonadati</taxon>
        <taxon>Pseudomonadota</taxon>
        <taxon>Gammaproteobacteria</taxon>
        <taxon>Alteromonadales</taxon>
        <taxon>Shewanellaceae</taxon>
        <taxon>Shewanella</taxon>
    </lineage>
</organism>
<dbReference type="InterPro" id="IPR035965">
    <property type="entry name" value="PAS-like_dom_sf"/>
</dbReference>
<dbReference type="Gene3D" id="3.30.450.20">
    <property type="entry name" value="PAS domain"/>
    <property type="match status" value="1"/>
</dbReference>
<dbReference type="PANTHER" id="PTHR32089">
    <property type="entry name" value="METHYL-ACCEPTING CHEMOTAXIS PROTEIN MCPB"/>
    <property type="match status" value="1"/>
</dbReference>
<dbReference type="Pfam" id="PF08447">
    <property type="entry name" value="PAS_3"/>
    <property type="match status" value="1"/>
</dbReference>
<evidence type="ECO:0000256" key="1">
    <source>
        <dbReference type="ARBA" id="ARBA00004370"/>
    </source>
</evidence>
<proteinExistence type="inferred from homology"/>
<dbReference type="PROSITE" id="PS50111">
    <property type="entry name" value="CHEMOTAXIS_TRANSDUC_2"/>
    <property type="match status" value="1"/>
</dbReference>